<dbReference type="PRINTS" id="PR02008">
    <property type="entry name" value="RCMTFAMILY"/>
</dbReference>
<name>A0ABX5XZ64_9BACT</name>
<feature type="domain" description="SAM-dependent MTase RsmB/NOP-type" evidence="6">
    <location>
        <begin position="1"/>
        <end position="290"/>
    </location>
</feature>
<reference evidence="7 8" key="1">
    <citation type="submission" date="2019-02" db="EMBL/GenBank/DDBJ databases">
        <title>Deep-cultivation of Planctomycetes and their phenomic and genomic characterization uncovers novel biology.</title>
        <authorList>
            <person name="Wiegand S."/>
            <person name="Jogler M."/>
            <person name="Boedeker C."/>
            <person name="Pinto D."/>
            <person name="Vollmers J."/>
            <person name="Rivas-Marin E."/>
            <person name="Kohn T."/>
            <person name="Peeters S.H."/>
            <person name="Heuer A."/>
            <person name="Rast P."/>
            <person name="Oberbeckmann S."/>
            <person name="Bunk B."/>
            <person name="Jeske O."/>
            <person name="Meyerdierks A."/>
            <person name="Storesund J.E."/>
            <person name="Kallscheuer N."/>
            <person name="Luecker S."/>
            <person name="Lage O.M."/>
            <person name="Pohl T."/>
            <person name="Merkel B.J."/>
            <person name="Hornburger P."/>
            <person name="Mueller R.-W."/>
            <person name="Bruemmer F."/>
            <person name="Labrenz M."/>
            <person name="Spormann A.M."/>
            <person name="Op den Camp H."/>
            <person name="Overmann J."/>
            <person name="Amann R."/>
            <person name="Jetten M.S.M."/>
            <person name="Mascher T."/>
            <person name="Medema M.H."/>
            <person name="Devos D.P."/>
            <person name="Kaster A.-K."/>
            <person name="Ovreas L."/>
            <person name="Rohde M."/>
            <person name="Galperin M.Y."/>
            <person name="Jogler C."/>
        </authorList>
    </citation>
    <scope>NUCLEOTIDE SEQUENCE [LARGE SCALE GENOMIC DNA]</scope>
    <source>
        <strain evidence="7 8">TBK1r</strain>
    </source>
</reference>
<evidence type="ECO:0000256" key="2">
    <source>
        <dbReference type="ARBA" id="ARBA00022679"/>
    </source>
</evidence>
<organism evidence="7 8">
    <name type="scientific">Stieleria magnilauensis</name>
    <dbReference type="NCBI Taxonomy" id="2527963"/>
    <lineage>
        <taxon>Bacteria</taxon>
        <taxon>Pseudomonadati</taxon>
        <taxon>Planctomycetota</taxon>
        <taxon>Planctomycetia</taxon>
        <taxon>Pirellulales</taxon>
        <taxon>Pirellulaceae</taxon>
        <taxon>Stieleria</taxon>
    </lineage>
</organism>
<dbReference type="CDD" id="cd02440">
    <property type="entry name" value="AdoMet_MTases"/>
    <property type="match status" value="1"/>
</dbReference>
<dbReference type="InterPro" id="IPR023267">
    <property type="entry name" value="RCMT"/>
</dbReference>
<gene>
    <name evidence="7" type="primary">rsmF</name>
    <name evidence="7" type="ORF">TBK1r_60990</name>
</gene>
<dbReference type="GO" id="GO:0008168">
    <property type="term" value="F:methyltransferase activity"/>
    <property type="evidence" value="ECO:0007669"/>
    <property type="project" value="UniProtKB-KW"/>
</dbReference>
<dbReference type="Pfam" id="PF13636">
    <property type="entry name" value="Methyltranf_PUA"/>
    <property type="match status" value="1"/>
</dbReference>
<keyword evidence="3 5" id="KW-0949">S-adenosyl-L-methionine</keyword>
<proteinExistence type="inferred from homology"/>
<feature type="binding site" evidence="5">
    <location>
        <begin position="109"/>
        <end position="115"/>
    </location>
    <ligand>
        <name>S-adenosyl-L-methionine</name>
        <dbReference type="ChEBI" id="CHEBI:59789"/>
    </ligand>
</feature>
<dbReference type="InterPro" id="IPR027391">
    <property type="entry name" value="Nol1_Nop2_Fmu_2"/>
</dbReference>
<evidence type="ECO:0000313" key="8">
    <source>
        <dbReference type="Proteomes" id="UP000318081"/>
    </source>
</evidence>
<dbReference type="PROSITE" id="PS51686">
    <property type="entry name" value="SAM_MT_RSMB_NOP"/>
    <property type="match status" value="1"/>
</dbReference>
<comment type="similarity">
    <text evidence="5">Belongs to the class I-like SAM-binding methyltransferase superfamily. RsmB/NOP family.</text>
</comment>
<dbReference type="InterPro" id="IPR049560">
    <property type="entry name" value="MeTrfase_RsmB-F_NOP2_cat"/>
</dbReference>
<dbReference type="Proteomes" id="UP000318081">
    <property type="component" value="Chromosome"/>
</dbReference>
<feature type="binding site" evidence="5">
    <location>
        <position position="159"/>
    </location>
    <ligand>
        <name>S-adenosyl-L-methionine</name>
        <dbReference type="ChEBI" id="CHEBI:59789"/>
    </ligand>
</feature>
<feature type="active site" description="Nucleophile" evidence="5">
    <location>
        <position position="230"/>
    </location>
</feature>
<keyword evidence="4 5" id="KW-0694">RNA-binding</keyword>
<feature type="binding site" evidence="5">
    <location>
        <position position="177"/>
    </location>
    <ligand>
        <name>S-adenosyl-L-methionine</name>
        <dbReference type="ChEBI" id="CHEBI:59789"/>
    </ligand>
</feature>
<evidence type="ECO:0000259" key="6">
    <source>
        <dbReference type="PROSITE" id="PS51686"/>
    </source>
</evidence>
<feature type="binding site" evidence="5">
    <location>
        <position position="132"/>
    </location>
    <ligand>
        <name>S-adenosyl-L-methionine</name>
        <dbReference type="ChEBI" id="CHEBI:59789"/>
    </ligand>
</feature>
<evidence type="ECO:0000256" key="5">
    <source>
        <dbReference type="PROSITE-ProRule" id="PRU01023"/>
    </source>
</evidence>
<dbReference type="Gene3D" id="2.30.130.60">
    <property type="match status" value="1"/>
</dbReference>
<dbReference type="PANTHER" id="PTHR22807">
    <property type="entry name" value="NOP2 YEAST -RELATED NOL1/NOP2/FMU SUN DOMAIN-CONTAINING"/>
    <property type="match status" value="1"/>
</dbReference>
<dbReference type="SUPFAM" id="SSF53335">
    <property type="entry name" value="S-adenosyl-L-methionine-dependent methyltransferases"/>
    <property type="match status" value="1"/>
</dbReference>
<dbReference type="EMBL" id="CP036432">
    <property type="protein sequence ID" value="QDV87071.1"/>
    <property type="molecule type" value="Genomic_DNA"/>
</dbReference>
<dbReference type="Pfam" id="PF01189">
    <property type="entry name" value="Methyltr_RsmB-F"/>
    <property type="match status" value="1"/>
</dbReference>
<dbReference type="InterPro" id="IPR029063">
    <property type="entry name" value="SAM-dependent_MTases_sf"/>
</dbReference>
<dbReference type="GO" id="GO:0032259">
    <property type="term" value="P:methylation"/>
    <property type="evidence" value="ECO:0007669"/>
    <property type="project" value="UniProtKB-KW"/>
</dbReference>
<keyword evidence="8" id="KW-1185">Reference proteome</keyword>
<accession>A0ABX5XZ64</accession>
<keyword evidence="2 5" id="KW-0808">Transferase</keyword>
<dbReference type="Gene3D" id="3.40.50.150">
    <property type="entry name" value="Vaccinia Virus protein VP39"/>
    <property type="match status" value="1"/>
</dbReference>
<protein>
    <submittedName>
        <fullName evidence="7">Ribosomal RNA small subunit methyltransferase F</fullName>
        <ecNumber evidence="7">2.1.1.178</ecNumber>
    </submittedName>
</protein>
<dbReference type="PANTHER" id="PTHR22807:SF53">
    <property type="entry name" value="RIBOSOMAL RNA SMALL SUBUNIT METHYLTRANSFERASE B-RELATED"/>
    <property type="match status" value="1"/>
</dbReference>
<dbReference type="EC" id="2.1.1.178" evidence="7"/>
<evidence type="ECO:0000256" key="1">
    <source>
        <dbReference type="ARBA" id="ARBA00022603"/>
    </source>
</evidence>
<evidence type="ECO:0000256" key="4">
    <source>
        <dbReference type="ARBA" id="ARBA00022884"/>
    </source>
</evidence>
<sequence>MLEPLVAALGNVSMRPEEFAAFSAALMSRHPSAVRYRQDIDPQDIAFPVRPIPWYSLGYQCTDPEVRPSRTLSYAAGDFFIQDAGSMLALAAADADRPPQRDRLICDLCAAPGGKSTALLESIGDGFLLANEPIQSRIAPLAYNLARTGSDRYAISSLDPERLQSRLGGIFDVVLADVPCSGQALLGRGKQSLAAVSKTQIEHSALRAKRILASAVHLLRPGGRLVLSTCTFAEAENESQVRWLLDQDGVTSEPLDRLADYASDETGCSYRLWPHRHDCAGSFAASLRCDLDDAIPAAPAIGAKRKRRKKPERLPEELGDWFDATPQRYQVAGAVIWAWPEDAPPWVESIAAGGPEAAYRTGQTWKPAHGAALRRTGALRATEGIEVDATTAQRFLGGEPIPCEASGWCVVRYQGRALGWVKASRGTGKNHLPAAARMIVQ</sequence>
<keyword evidence="1 5" id="KW-0489">Methyltransferase</keyword>
<dbReference type="InterPro" id="IPR001678">
    <property type="entry name" value="MeTrfase_RsmB-F_NOP2_dom"/>
</dbReference>
<evidence type="ECO:0000256" key="3">
    <source>
        <dbReference type="ARBA" id="ARBA00022691"/>
    </source>
</evidence>
<evidence type="ECO:0000313" key="7">
    <source>
        <dbReference type="EMBL" id="QDV87071.1"/>
    </source>
</evidence>